<dbReference type="PANTHER" id="PTHR43133:SF60">
    <property type="entry name" value="RNA POLYMERASE SIGMA FACTOR SIGV"/>
    <property type="match status" value="1"/>
</dbReference>
<dbReference type="Pfam" id="PF04542">
    <property type="entry name" value="Sigma70_r2"/>
    <property type="match status" value="1"/>
</dbReference>
<dbReference type="PANTHER" id="PTHR43133">
    <property type="entry name" value="RNA POLYMERASE ECF-TYPE SIGMA FACTO"/>
    <property type="match status" value="1"/>
</dbReference>
<evidence type="ECO:0000256" key="1">
    <source>
        <dbReference type="ARBA" id="ARBA00010641"/>
    </source>
</evidence>
<dbReference type="GO" id="GO:0006352">
    <property type="term" value="P:DNA-templated transcription initiation"/>
    <property type="evidence" value="ECO:0007669"/>
    <property type="project" value="InterPro"/>
</dbReference>
<keyword evidence="8" id="KW-1185">Reference proteome</keyword>
<evidence type="ECO:0000256" key="2">
    <source>
        <dbReference type="ARBA" id="ARBA00023015"/>
    </source>
</evidence>
<name>A0A084H288_METID</name>
<dbReference type="SUPFAM" id="SSF88659">
    <property type="entry name" value="Sigma3 and sigma4 domains of RNA polymerase sigma factors"/>
    <property type="match status" value="1"/>
</dbReference>
<dbReference type="AlphaFoldDB" id="A0A084H288"/>
<sequence>MYQNYSDSIYQYIFYMMKDKEAAKDILQDTFFQVYKKYHTFHGGSEKSWLYTIARNTAIDYLRKKKPVFYLIDLFPSAHEKTPEDIVLLNETEKLVYLALSKVKRSYREVIILRKMKDFSIKETAGILGCTESQVKVNLNRGMNALRKELLKEGYCHEII</sequence>
<protein>
    <submittedName>
        <fullName evidence="7">RNA polymerase ECF-type sigma factor</fullName>
    </submittedName>
</protein>
<dbReference type="GO" id="GO:0003677">
    <property type="term" value="F:DNA binding"/>
    <property type="evidence" value="ECO:0007669"/>
    <property type="project" value="InterPro"/>
</dbReference>
<evidence type="ECO:0000256" key="4">
    <source>
        <dbReference type="ARBA" id="ARBA00023163"/>
    </source>
</evidence>
<feature type="domain" description="RNA polymerase sigma factor 70 region 4 type 2" evidence="6">
    <location>
        <begin position="96"/>
        <end position="146"/>
    </location>
</feature>
<evidence type="ECO:0000313" key="8">
    <source>
        <dbReference type="Proteomes" id="UP000028549"/>
    </source>
</evidence>
<dbReference type="InterPro" id="IPR036388">
    <property type="entry name" value="WH-like_DNA-bd_sf"/>
</dbReference>
<dbReference type="InterPro" id="IPR013249">
    <property type="entry name" value="RNA_pol_sigma70_r4_t2"/>
</dbReference>
<dbReference type="InterPro" id="IPR013324">
    <property type="entry name" value="RNA_pol_sigma_r3/r4-like"/>
</dbReference>
<dbReference type="Gene3D" id="1.10.10.10">
    <property type="entry name" value="Winged helix-like DNA-binding domain superfamily/Winged helix DNA-binding domain"/>
    <property type="match status" value="1"/>
</dbReference>
<comment type="similarity">
    <text evidence="1">Belongs to the sigma-70 factor family. ECF subfamily.</text>
</comment>
<evidence type="ECO:0000313" key="7">
    <source>
        <dbReference type="EMBL" id="KEZ53700.1"/>
    </source>
</evidence>
<evidence type="ECO:0000259" key="5">
    <source>
        <dbReference type="Pfam" id="PF04542"/>
    </source>
</evidence>
<reference evidence="7 8" key="1">
    <citation type="journal article" date="2005" name="Int. J. Syst. Evol. Microbiol.">
        <title>Bacillus cibi sp. nov., isolated from jeotgal, a traditional Korean fermented seafood.</title>
        <authorList>
            <person name="Yoon J.H."/>
            <person name="Lee C.H."/>
            <person name="Oh T.K."/>
        </authorList>
    </citation>
    <scope>NUCLEOTIDE SEQUENCE [LARGE SCALE GENOMIC DNA]</scope>
    <source>
        <strain evidence="7 8">DSM 16189</strain>
    </source>
</reference>
<dbReference type="OrthoDB" id="306910at2"/>
<accession>A0A084H288</accession>
<evidence type="ECO:0000259" key="6">
    <source>
        <dbReference type="Pfam" id="PF08281"/>
    </source>
</evidence>
<feature type="domain" description="RNA polymerase sigma-70 region 2" evidence="5">
    <location>
        <begin position="1"/>
        <end position="66"/>
    </location>
</feature>
<dbReference type="CDD" id="cd06171">
    <property type="entry name" value="Sigma70_r4"/>
    <property type="match status" value="1"/>
</dbReference>
<dbReference type="Gene3D" id="1.10.1740.10">
    <property type="match status" value="1"/>
</dbReference>
<comment type="caution">
    <text evidence="7">The sequence shown here is derived from an EMBL/GenBank/DDBJ whole genome shotgun (WGS) entry which is preliminary data.</text>
</comment>
<dbReference type="GO" id="GO:0016987">
    <property type="term" value="F:sigma factor activity"/>
    <property type="evidence" value="ECO:0007669"/>
    <property type="project" value="UniProtKB-KW"/>
</dbReference>
<gene>
    <name evidence="7" type="ORF">GS18_0201630</name>
</gene>
<dbReference type="InterPro" id="IPR007627">
    <property type="entry name" value="RNA_pol_sigma70_r2"/>
</dbReference>
<evidence type="ECO:0000256" key="3">
    <source>
        <dbReference type="ARBA" id="ARBA00023082"/>
    </source>
</evidence>
<proteinExistence type="inferred from homology"/>
<keyword evidence="4" id="KW-0804">Transcription</keyword>
<dbReference type="SUPFAM" id="SSF88946">
    <property type="entry name" value="Sigma2 domain of RNA polymerase sigma factors"/>
    <property type="match status" value="1"/>
</dbReference>
<dbReference type="STRING" id="246786.GS18_0201630"/>
<keyword evidence="2" id="KW-0805">Transcription regulation</keyword>
<dbReference type="InterPro" id="IPR013325">
    <property type="entry name" value="RNA_pol_sigma_r2"/>
</dbReference>
<dbReference type="InterPro" id="IPR039425">
    <property type="entry name" value="RNA_pol_sigma-70-like"/>
</dbReference>
<dbReference type="EMBL" id="JNVC02000001">
    <property type="protein sequence ID" value="KEZ53700.1"/>
    <property type="molecule type" value="Genomic_DNA"/>
</dbReference>
<dbReference type="Pfam" id="PF08281">
    <property type="entry name" value="Sigma70_r4_2"/>
    <property type="match status" value="1"/>
</dbReference>
<organism evidence="7 8">
    <name type="scientific">Metabacillus indicus</name>
    <name type="common">Bacillus indicus</name>
    <dbReference type="NCBI Taxonomy" id="246786"/>
    <lineage>
        <taxon>Bacteria</taxon>
        <taxon>Bacillati</taxon>
        <taxon>Bacillota</taxon>
        <taxon>Bacilli</taxon>
        <taxon>Bacillales</taxon>
        <taxon>Bacillaceae</taxon>
        <taxon>Metabacillus</taxon>
    </lineage>
</organism>
<dbReference type="InterPro" id="IPR014284">
    <property type="entry name" value="RNA_pol_sigma-70_dom"/>
</dbReference>
<dbReference type="NCBIfam" id="TIGR02937">
    <property type="entry name" value="sigma70-ECF"/>
    <property type="match status" value="1"/>
</dbReference>
<dbReference type="Proteomes" id="UP000028549">
    <property type="component" value="Unassembled WGS sequence"/>
</dbReference>
<keyword evidence="3" id="KW-0731">Sigma factor</keyword>